<dbReference type="EMBL" id="CM037627">
    <property type="protein sequence ID" value="KAH7989946.1"/>
    <property type="molecule type" value="Genomic_DNA"/>
</dbReference>
<accession>A0ACB8ECM3</accession>
<protein>
    <submittedName>
        <fullName evidence="1">Uncharacterized protein</fullName>
    </submittedName>
</protein>
<dbReference type="Proteomes" id="UP000827872">
    <property type="component" value="Linkage Group LG14"/>
</dbReference>
<sequence>MSLVGWTAGLETLNRNTKRMNEINSILTEWNCLKILIEGMASQQRSPKNPGEIPSAKQVAETIKQPQTDPALHSQLPDLSTHQQLIQHQTINRENLKSPLKPLNQEIDIDIDLRSERVLNYRDFRSSGGKSWAAELEELQLCSIDPSPGTTSDTITHNVNRIPSNGCDLNAPYGLSLVSSQPLTPSLAGSQLGLSVHTWCREEESQPQPSGDNNKEVKSTTIHERQNPQRTEDFDLDLRSSRVLQTDPGSVTFGKSWMEELAELATTSYQTTKTNLNHDLDPLNLVQLVPASIQLHTMNQEYDSLHTDTQRAVVTPDQPPGNSMGIPNRGPMNGCIQYDMPATKEITPAD</sequence>
<reference evidence="1" key="1">
    <citation type="submission" date="2021-08" db="EMBL/GenBank/DDBJ databases">
        <title>The first chromosome-level gecko genome reveals the dynamic sex chromosomes of Neotropical dwarf geckos (Sphaerodactylidae: Sphaerodactylus).</title>
        <authorList>
            <person name="Pinto B.J."/>
            <person name="Keating S.E."/>
            <person name="Gamble T."/>
        </authorList>
    </citation>
    <scope>NUCLEOTIDE SEQUENCE</scope>
    <source>
        <strain evidence="1">TG3544</strain>
    </source>
</reference>
<evidence type="ECO:0000313" key="2">
    <source>
        <dbReference type="Proteomes" id="UP000827872"/>
    </source>
</evidence>
<proteinExistence type="predicted"/>
<keyword evidence="2" id="KW-1185">Reference proteome</keyword>
<comment type="caution">
    <text evidence="1">The sequence shown here is derived from an EMBL/GenBank/DDBJ whole genome shotgun (WGS) entry which is preliminary data.</text>
</comment>
<organism evidence="1 2">
    <name type="scientific">Sphaerodactylus townsendi</name>
    <dbReference type="NCBI Taxonomy" id="933632"/>
    <lineage>
        <taxon>Eukaryota</taxon>
        <taxon>Metazoa</taxon>
        <taxon>Chordata</taxon>
        <taxon>Craniata</taxon>
        <taxon>Vertebrata</taxon>
        <taxon>Euteleostomi</taxon>
        <taxon>Lepidosauria</taxon>
        <taxon>Squamata</taxon>
        <taxon>Bifurcata</taxon>
        <taxon>Gekkota</taxon>
        <taxon>Sphaerodactylidae</taxon>
        <taxon>Sphaerodactylus</taxon>
    </lineage>
</organism>
<gene>
    <name evidence="1" type="ORF">K3G42_016453</name>
</gene>
<evidence type="ECO:0000313" key="1">
    <source>
        <dbReference type="EMBL" id="KAH7989946.1"/>
    </source>
</evidence>
<name>A0ACB8ECM3_9SAUR</name>